<evidence type="ECO:0000313" key="6">
    <source>
        <dbReference type="Proteomes" id="UP001056707"/>
    </source>
</evidence>
<dbReference type="InterPro" id="IPR005216">
    <property type="entry name" value="Citrate_lyase_ligase"/>
</dbReference>
<gene>
    <name evidence="5" type="primary">citC</name>
    <name evidence="5" type="ORF">M3M35_04760</name>
</gene>
<sequence length="347" mass="38432">METDIREINLQQPAEFEQWRQFLAGLGIANFTANEVDPVDETIGIFVGNQLVATGSSSENVLKYIGVSHTADGNGAYFNQIVSTLLTNLGQRGIFHVFVFTKPQYSASFQHVGFQEIVHSDSAAFLETGPTSINDYLAAIPKVAGPSSAIVMNANPFTRGHRYLVEEAAKQSQHVYVFVVSTDKSLFNTQERFEMVQAGTADLPNVDVVAGGDYLVSYATFPAYFLKTDKNRVRYQTTIDALIFKERIAPALTIKTRYLGTEPQSETTNVYNEVLEKVLPPTVQVKIIPRKQTDGKVISARDVRMAIKDDRLADLSALVPETTATFITNHKATLQERIRKGMKIDGN</sequence>
<keyword evidence="6" id="KW-1185">Reference proteome</keyword>
<evidence type="ECO:0000259" key="4">
    <source>
        <dbReference type="SMART" id="SM00764"/>
    </source>
</evidence>
<dbReference type="InterPro" id="IPR013166">
    <property type="entry name" value="Citrate_lyase_ligase_C"/>
</dbReference>
<dbReference type="RefSeq" id="WP_252749530.1">
    <property type="nucleotide sequence ID" value="NZ_CP097116.1"/>
</dbReference>
<dbReference type="PANTHER" id="PTHR40599">
    <property type="entry name" value="[CITRATE [PRO-3S]-LYASE] LIGASE"/>
    <property type="match status" value="1"/>
</dbReference>
<dbReference type="InterPro" id="IPR004821">
    <property type="entry name" value="Cyt_trans-like"/>
</dbReference>
<name>A0ABY5BLT1_9LACO</name>
<dbReference type="Proteomes" id="UP001056707">
    <property type="component" value="Chromosome"/>
</dbReference>
<dbReference type="InterPro" id="IPR014729">
    <property type="entry name" value="Rossmann-like_a/b/a_fold"/>
</dbReference>
<keyword evidence="1 3" id="KW-0547">Nucleotide-binding</keyword>
<evidence type="ECO:0000256" key="3">
    <source>
        <dbReference type="PIRNR" id="PIRNR005751"/>
    </source>
</evidence>
<dbReference type="NCBIfam" id="TIGR00124">
    <property type="entry name" value="cit_ly_ligase"/>
    <property type="match status" value="1"/>
</dbReference>
<dbReference type="EMBL" id="CP097116">
    <property type="protein sequence ID" value="USS84627.1"/>
    <property type="molecule type" value="Genomic_DNA"/>
</dbReference>
<dbReference type="Gene3D" id="3.40.50.620">
    <property type="entry name" value="HUPs"/>
    <property type="match status" value="1"/>
</dbReference>
<keyword evidence="3 5" id="KW-0436">Ligase</keyword>
<dbReference type="EC" id="6.2.1.22" evidence="3"/>
<proteinExistence type="predicted"/>
<dbReference type="NCBIfam" id="TIGR00125">
    <property type="entry name" value="cyt_tran_rel"/>
    <property type="match status" value="1"/>
</dbReference>
<dbReference type="Pfam" id="PF08218">
    <property type="entry name" value="Citrate_ly_lig"/>
    <property type="match status" value="1"/>
</dbReference>
<dbReference type="PANTHER" id="PTHR40599:SF1">
    <property type="entry name" value="[CITRATE [PRO-3S]-LYASE] LIGASE"/>
    <property type="match status" value="1"/>
</dbReference>
<organism evidence="5 6">
    <name type="scientific">Fructilactobacillus myrtifloralis</name>
    <dbReference type="NCBI Taxonomy" id="2940301"/>
    <lineage>
        <taxon>Bacteria</taxon>
        <taxon>Bacillati</taxon>
        <taxon>Bacillota</taxon>
        <taxon>Bacilli</taxon>
        <taxon>Lactobacillales</taxon>
        <taxon>Lactobacillaceae</taxon>
        <taxon>Fructilactobacillus</taxon>
    </lineage>
</organism>
<evidence type="ECO:0000313" key="5">
    <source>
        <dbReference type="EMBL" id="USS84627.1"/>
    </source>
</evidence>
<dbReference type="PIRSF" id="PIRSF005751">
    <property type="entry name" value="Acet_citr_lig"/>
    <property type="match status" value="1"/>
</dbReference>
<protein>
    <recommendedName>
        <fullName evidence="3">[Citrate [pro-3S]-lyase] ligase</fullName>
        <ecNumber evidence="3">6.2.1.22</ecNumber>
    </recommendedName>
</protein>
<accession>A0ABY5BLT1</accession>
<evidence type="ECO:0000256" key="1">
    <source>
        <dbReference type="ARBA" id="ARBA00022741"/>
    </source>
</evidence>
<dbReference type="SUPFAM" id="SSF52374">
    <property type="entry name" value="Nucleotidylyl transferase"/>
    <property type="match status" value="1"/>
</dbReference>
<keyword evidence="2 3" id="KW-0067">ATP-binding</keyword>
<dbReference type="SMART" id="SM00764">
    <property type="entry name" value="Citrate_ly_lig"/>
    <property type="match status" value="1"/>
</dbReference>
<reference evidence="5" key="1">
    <citation type="submission" date="2022-05" db="EMBL/GenBank/DDBJ databases">
        <authorList>
            <person name="Oliphant S.A."/>
            <person name="Watson-Haigh N.S."/>
            <person name="Sumby K.M."/>
            <person name="Gardner J.M."/>
            <person name="Jiranek V."/>
        </authorList>
    </citation>
    <scope>NUCLEOTIDE SEQUENCE</scope>
    <source>
        <strain evidence="5">KI16_H9</strain>
    </source>
</reference>
<feature type="domain" description="Citrate lyase ligase C-terminal" evidence="4">
    <location>
        <begin position="147"/>
        <end position="327"/>
    </location>
</feature>
<comment type="catalytic activity">
    <reaction evidence="3">
        <text>holo-[citrate lyase ACP] + acetate + ATP = acetyl-[citrate lyase ACP] + AMP + diphosphate</text>
        <dbReference type="Rhea" id="RHEA:23788"/>
        <dbReference type="Rhea" id="RHEA-COMP:10158"/>
        <dbReference type="Rhea" id="RHEA-COMP:13710"/>
        <dbReference type="ChEBI" id="CHEBI:30089"/>
        <dbReference type="ChEBI" id="CHEBI:30616"/>
        <dbReference type="ChEBI" id="CHEBI:33019"/>
        <dbReference type="ChEBI" id="CHEBI:82683"/>
        <dbReference type="ChEBI" id="CHEBI:137976"/>
        <dbReference type="ChEBI" id="CHEBI:456215"/>
        <dbReference type="EC" id="6.2.1.22"/>
    </reaction>
</comment>
<evidence type="ECO:0000256" key="2">
    <source>
        <dbReference type="ARBA" id="ARBA00022840"/>
    </source>
</evidence>
<comment type="function">
    <text evidence="3">Acetylation of prosthetic group (2-(5''-phosphoribosyl)-3'-dephosphocoenzyme-A) of the gamma subunit of citrate lyase.</text>
</comment>
<dbReference type="GO" id="GO:0008771">
    <property type="term" value="F:[citrate (pro-3S)-lyase] ligase activity"/>
    <property type="evidence" value="ECO:0007669"/>
    <property type="project" value="UniProtKB-EC"/>
</dbReference>